<feature type="domain" description="Amidase" evidence="5">
    <location>
        <begin position="74"/>
        <end position="530"/>
    </location>
</feature>
<evidence type="ECO:0000256" key="4">
    <source>
        <dbReference type="ARBA" id="ARBA00022801"/>
    </source>
</evidence>
<dbReference type="Proteomes" id="UP001390339">
    <property type="component" value="Unassembled WGS sequence"/>
</dbReference>
<sequence length="557" mass="60388">MSDVQKTISGGATWQEVAADRRRHRDASIAKVLPNVALPHRVPHISIDELTITNTEVVGLVASLASGVWSATTVTMAFLRRAGLAQREMTNCITELLPDRALKRAAELDRYWAKHKKPIGPLHGVPISVKEHVAMEGLDLNAGFVSWVGRVADKHALLLQILWNAGAVFYVRTTQPQTLMHLETSSNLYGVTTNPFNPSLTAGGSSGGEGALVGLRGSILGIGTDIGGSIRSPAANNGVFGFKPTSGRLPVLGCSVAVEEPEIIKGTIGPLSTSLSGIRLFMKTAIAGQPWVDSPDLVAMEWKKTFGLFAKKKLKVAVMWNDGVVIPHPPITTALRQIAVELQKSDSVEVVDWEPLEHDRAWSIIAGLYFPDGGSQTSKAISDSGEPWMPLSKWILEENPHVKKHSSTSLGSARAERDAYQRAYAERWKQDADVDVILCPAGPSVAPKLDAARYWGYTAQWNLLDYPAVAFPVNAHVGDGTPEPQVTHTPKNDEDRYNWSQWQQHGAKGYEGAPISLQLVGRRYDDEKLLAALEVILTEAGLPTAVLPSVVPQSFLG</sequence>
<dbReference type="PIRSF" id="PIRSF001221">
    <property type="entry name" value="Amidase_fungi"/>
    <property type="match status" value="1"/>
</dbReference>
<evidence type="ECO:0000256" key="3">
    <source>
        <dbReference type="ARBA" id="ARBA00012922"/>
    </source>
</evidence>
<comment type="caution">
    <text evidence="6">The sequence shown here is derived from an EMBL/GenBank/DDBJ whole genome shotgun (WGS) entry which is preliminary data.</text>
</comment>
<protein>
    <recommendedName>
        <fullName evidence="3">amidase</fullName>
        <ecNumber evidence="3">3.5.1.4</ecNumber>
    </recommendedName>
</protein>
<accession>A0ABR2IRH5</accession>
<evidence type="ECO:0000256" key="2">
    <source>
        <dbReference type="ARBA" id="ARBA00009199"/>
    </source>
</evidence>
<dbReference type="SUPFAM" id="SSF75304">
    <property type="entry name" value="Amidase signature (AS) enzymes"/>
    <property type="match status" value="1"/>
</dbReference>
<keyword evidence="7" id="KW-1185">Reference proteome</keyword>
<comment type="similarity">
    <text evidence="2">Belongs to the amidase family.</text>
</comment>
<gene>
    <name evidence="6" type="ORF">PGQ11_006048</name>
</gene>
<name>A0ABR2IRH5_9PEZI</name>
<dbReference type="InterPro" id="IPR023631">
    <property type="entry name" value="Amidase_dom"/>
</dbReference>
<dbReference type="InterPro" id="IPR020556">
    <property type="entry name" value="Amidase_CS"/>
</dbReference>
<evidence type="ECO:0000256" key="1">
    <source>
        <dbReference type="ARBA" id="ARBA00001311"/>
    </source>
</evidence>
<dbReference type="EC" id="3.5.1.4" evidence="3"/>
<dbReference type="InterPro" id="IPR036928">
    <property type="entry name" value="AS_sf"/>
</dbReference>
<comment type="catalytic activity">
    <reaction evidence="1">
        <text>a monocarboxylic acid amide + H2O = a monocarboxylate + NH4(+)</text>
        <dbReference type="Rhea" id="RHEA:12020"/>
        <dbReference type="ChEBI" id="CHEBI:15377"/>
        <dbReference type="ChEBI" id="CHEBI:28938"/>
        <dbReference type="ChEBI" id="CHEBI:35757"/>
        <dbReference type="ChEBI" id="CHEBI:83628"/>
        <dbReference type="EC" id="3.5.1.4"/>
    </reaction>
</comment>
<reference evidence="6 7" key="1">
    <citation type="journal article" date="2024" name="IMA Fungus">
        <title>Apiospora arundinis, a panoply of carbohydrate-active enzymes and secondary metabolites.</title>
        <authorList>
            <person name="Sorensen T."/>
            <person name="Petersen C."/>
            <person name="Muurmann A.T."/>
            <person name="Christiansen J.V."/>
            <person name="Brundto M.L."/>
            <person name="Overgaard C.K."/>
            <person name="Boysen A.T."/>
            <person name="Wollenberg R.D."/>
            <person name="Larsen T.O."/>
            <person name="Sorensen J.L."/>
            <person name="Nielsen K.L."/>
            <person name="Sondergaard T.E."/>
        </authorList>
    </citation>
    <scope>NUCLEOTIDE SEQUENCE [LARGE SCALE GENOMIC DNA]</scope>
    <source>
        <strain evidence="6 7">AAU 773</strain>
    </source>
</reference>
<keyword evidence="4" id="KW-0378">Hydrolase</keyword>
<dbReference type="PANTHER" id="PTHR46072">
    <property type="entry name" value="AMIDASE-RELATED-RELATED"/>
    <property type="match status" value="1"/>
</dbReference>
<dbReference type="PANTHER" id="PTHR46072:SF4">
    <property type="entry name" value="AMIDASE C550.07-RELATED"/>
    <property type="match status" value="1"/>
</dbReference>
<dbReference type="PROSITE" id="PS00571">
    <property type="entry name" value="AMIDASES"/>
    <property type="match status" value="1"/>
</dbReference>
<evidence type="ECO:0000259" key="5">
    <source>
        <dbReference type="Pfam" id="PF01425"/>
    </source>
</evidence>
<dbReference type="Pfam" id="PF01425">
    <property type="entry name" value="Amidase"/>
    <property type="match status" value="1"/>
</dbReference>
<proteinExistence type="inferred from homology"/>
<dbReference type="Gene3D" id="3.90.1300.10">
    <property type="entry name" value="Amidase signature (AS) domain"/>
    <property type="match status" value="1"/>
</dbReference>
<evidence type="ECO:0000313" key="7">
    <source>
        <dbReference type="Proteomes" id="UP001390339"/>
    </source>
</evidence>
<evidence type="ECO:0000313" key="6">
    <source>
        <dbReference type="EMBL" id="KAK8867470.1"/>
    </source>
</evidence>
<dbReference type="EMBL" id="JAPCWZ010000004">
    <property type="protein sequence ID" value="KAK8867470.1"/>
    <property type="molecule type" value="Genomic_DNA"/>
</dbReference>
<organism evidence="6 7">
    <name type="scientific">Apiospora arundinis</name>
    <dbReference type="NCBI Taxonomy" id="335852"/>
    <lineage>
        <taxon>Eukaryota</taxon>
        <taxon>Fungi</taxon>
        <taxon>Dikarya</taxon>
        <taxon>Ascomycota</taxon>
        <taxon>Pezizomycotina</taxon>
        <taxon>Sordariomycetes</taxon>
        <taxon>Xylariomycetidae</taxon>
        <taxon>Amphisphaeriales</taxon>
        <taxon>Apiosporaceae</taxon>
        <taxon>Apiospora</taxon>
    </lineage>
</organism>